<proteinExistence type="predicted"/>
<keyword evidence="3" id="KW-1185">Reference proteome</keyword>
<dbReference type="Proteomes" id="UP000006621">
    <property type="component" value="Chromosome"/>
</dbReference>
<evidence type="ECO:0000313" key="3">
    <source>
        <dbReference type="Proteomes" id="UP000006621"/>
    </source>
</evidence>
<dbReference type="OrthoDB" id="12425at2"/>
<feature type="signal peptide" evidence="1">
    <location>
        <begin position="1"/>
        <end position="22"/>
    </location>
</feature>
<dbReference type="Gene3D" id="1.10.1130.10">
    <property type="entry name" value="Flavocytochrome C3, Chain A"/>
    <property type="match status" value="1"/>
</dbReference>
<evidence type="ECO:0000256" key="1">
    <source>
        <dbReference type="SAM" id="SignalP"/>
    </source>
</evidence>
<protein>
    <submittedName>
        <fullName evidence="2">Multiheme C-type cytochrome</fullName>
    </submittedName>
</protein>
<accession>F8E4S0</accession>
<dbReference type="RefSeq" id="WP_013887080.1">
    <property type="nucleotide sequence ID" value="NC_015672.1"/>
</dbReference>
<dbReference type="HOGENOM" id="CLU_1178812_0_0_0"/>
<reference evidence="2 3" key="1">
    <citation type="journal article" date="2011" name="Stand. Genomic Sci.">
        <title>Genome sequence of the moderately thermophilic halophile Flexistipes sinusarabici strain (MAS10).</title>
        <authorList>
            <person name="Lapidus A."/>
            <person name="Chertkov O."/>
            <person name="Nolan M."/>
            <person name="Lucas S."/>
            <person name="Hammon N."/>
            <person name="Deshpande S."/>
            <person name="Cheng J.F."/>
            <person name="Tapia R."/>
            <person name="Han C."/>
            <person name="Goodwin L."/>
            <person name="Pitluck S."/>
            <person name="Liolios K."/>
            <person name="Pagani I."/>
            <person name="Ivanova N."/>
            <person name="Huntemann M."/>
            <person name="Mavromatis K."/>
            <person name="Mikhailova N."/>
            <person name="Pati A."/>
            <person name="Chen A."/>
            <person name="Palaniappan K."/>
            <person name="Land M."/>
            <person name="Hauser L."/>
            <person name="Brambilla E.M."/>
            <person name="Rohde M."/>
            <person name="Abt B."/>
            <person name="Spring S."/>
            <person name="Goker M."/>
            <person name="Bristow J."/>
            <person name="Eisen J.A."/>
            <person name="Markowitz V."/>
            <person name="Hugenholtz P."/>
            <person name="Kyrpides N.C."/>
            <person name="Klenk H.P."/>
            <person name="Woyke T."/>
        </authorList>
    </citation>
    <scope>NUCLEOTIDE SEQUENCE [LARGE SCALE GENOMIC DNA]</scope>
    <source>
        <strain evidence="3">DSM 4947 / MAS 10</strain>
    </source>
</reference>
<organism evidence="2 3">
    <name type="scientific">Flexistipes sinusarabici (strain ATCC 49648 / DSM 4947 / MAS 10)</name>
    <dbReference type="NCBI Taxonomy" id="717231"/>
    <lineage>
        <taxon>Bacteria</taxon>
        <taxon>Pseudomonadati</taxon>
        <taxon>Deferribacterota</taxon>
        <taxon>Deferribacteres</taxon>
        <taxon>Deferribacterales</taxon>
        <taxon>Flexistipitaceae</taxon>
        <taxon>Flexistipes</taxon>
    </lineage>
</organism>
<dbReference type="KEGG" id="fsi:Flexsi_1999"/>
<dbReference type="STRING" id="717231.Flexsi_1999"/>
<name>F8E4S0_FLESM</name>
<dbReference type="EMBL" id="CP002858">
    <property type="protein sequence ID" value="AEI15628.1"/>
    <property type="molecule type" value="Genomic_DNA"/>
</dbReference>
<reference evidence="3" key="2">
    <citation type="submission" date="2011-06" db="EMBL/GenBank/DDBJ databases">
        <title>The complete genome of Flexistipes sinusarabici DSM 4947.</title>
        <authorList>
            <person name="Lucas S."/>
            <person name="Han J."/>
            <person name="Lapidus A."/>
            <person name="Bruce D."/>
            <person name="Goodwin L."/>
            <person name="Pitluck S."/>
            <person name="Peters L."/>
            <person name="Kyrpides N."/>
            <person name="Mavromatis K."/>
            <person name="Ivanova N."/>
            <person name="Mikhailova N."/>
            <person name="Chertkov O."/>
            <person name="Detter J.C."/>
            <person name="Tapia R."/>
            <person name="Han C."/>
            <person name="Land M."/>
            <person name="Hauser L."/>
            <person name="Markowitz V."/>
            <person name="Cheng J.-F."/>
            <person name="Hugenholtz P."/>
            <person name="Woyke T."/>
            <person name="Wu D."/>
            <person name="Spring S."/>
            <person name="Schroeder M."/>
            <person name="Brambilla E."/>
            <person name="Klenk H.-P."/>
            <person name="Eisen J.A."/>
        </authorList>
    </citation>
    <scope>NUCLEOTIDE SEQUENCE [LARGE SCALE GENOMIC DNA]</scope>
    <source>
        <strain evidence="3">DSM 4947 / MAS 10</strain>
    </source>
</reference>
<dbReference type="InterPro" id="IPR036280">
    <property type="entry name" value="Multihaem_cyt_sf"/>
</dbReference>
<feature type="chain" id="PRO_5003369086" evidence="1">
    <location>
        <begin position="23"/>
        <end position="193"/>
    </location>
</feature>
<keyword evidence="1" id="KW-0732">Signal</keyword>
<sequence>MRKLVMSMAIIAMVAFAATAFATIAGSAHDFSSNSVSSAGSTACGGCHKPHNAGTLIPLWNDGNTDNSSYLAYTSPTDTLNTTAGAGTGTVSEACMACHDGMVDSAGLSMTASATTTVTTGLTLNTTNGQYQHPIDITYYDNNTTQGTETVLKPFAQADAVFKFYGTSNDKVQCATCHNPHGTDDGTGKDYVS</sequence>
<evidence type="ECO:0000313" key="2">
    <source>
        <dbReference type="EMBL" id="AEI15628.1"/>
    </source>
</evidence>
<dbReference type="eggNOG" id="COG3303">
    <property type="taxonomic scope" value="Bacteria"/>
</dbReference>
<gene>
    <name evidence="2" type="ordered locus">Flexsi_1999</name>
</gene>
<dbReference type="AlphaFoldDB" id="F8E4S0"/>
<dbReference type="SUPFAM" id="SSF48695">
    <property type="entry name" value="Multiheme cytochromes"/>
    <property type="match status" value="2"/>
</dbReference>